<feature type="transmembrane region" description="Helical" evidence="5">
    <location>
        <begin position="198"/>
        <end position="222"/>
    </location>
</feature>
<evidence type="ECO:0000259" key="6">
    <source>
        <dbReference type="PROSITE" id="PS51012"/>
    </source>
</evidence>
<dbReference type="GO" id="GO:0005886">
    <property type="term" value="C:plasma membrane"/>
    <property type="evidence" value="ECO:0007669"/>
    <property type="project" value="UniProtKB-SubCell"/>
</dbReference>
<evidence type="ECO:0000313" key="8">
    <source>
        <dbReference type="Proteomes" id="UP000480185"/>
    </source>
</evidence>
<comment type="caution">
    <text evidence="7">The sequence shown here is derived from an EMBL/GenBank/DDBJ whole genome shotgun (WGS) entry which is preliminary data.</text>
</comment>
<keyword evidence="2 5" id="KW-0812">Transmembrane</keyword>
<organism evidence="7 8">
    <name type="scientific">Salinibacillus xinjiangensis</name>
    <dbReference type="NCBI Taxonomy" id="1229268"/>
    <lineage>
        <taxon>Bacteria</taxon>
        <taxon>Bacillati</taxon>
        <taxon>Bacillota</taxon>
        <taxon>Bacilli</taxon>
        <taxon>Bacillales</taxon>
        <taxon>Bacillaceae</taxon>
        <taxon>Salinibacillus</taxon>
    </lineage>
</organism>
<dbReference type="GO" id="GO:0140359">
    <property type="term" value="F:ABC-type transporter activity"/>
    <property type="evidence" value="ECO:0007669"/>
    <property type="project" value="InterPro"/>
</dbReference>
<dbReference type="Proteomes" id="UP000480185">
    <property type="component" value="Unassembled WGS sequence"/>
</dbReference>
<comment type="similarity">
    <text evidence="5">Belongs to the ABC-2 integral membrane protein family.</text>
</comment>
<dbReference type="InterPro" id="IPR052902">
    <property type="entry name" value="ABC-2_transporter"/>
</dbReference>
<evidence type="ECO:0000256" key="3">
    <source>
        <dbReference type="ARBA" id="ARBA00022989"/>
    </source>
</evidence>
<feature type="domain" description="ABC transmembrane type-2" evidence="6">
    <location>
        <begin position="28"/>
        <end position="254"/>
    </location>
</feature>
<feature type="transmembrane region" description="Helical" evidence="5">
    <location>
        <begin position="229"/>
        <end position="250"/>
    </location>
</feature>
<keyword evidence="8" id="KW-1185">Reference proteome</keyword>
<dbReference type="EMBL" id="WJNH01000003">
    <property type="protein sequence ID" value="MRG86129.1"/>
    <property type="molecule type" value="Genomic_DNA"/>
</dbReference>
<keyword evidence="4 5" id="KW-0472">Membrane</keyword>
<feature type="transmembrane region" description="Helical" evidence="5">
    <location>
        <begin position="141"/>
        <end position="163"/>
    </location>
</feature>
<evidence type="ECO:0000256" key="5">
    <source>
        <dbReference type="RuleBase" id="RU361157"/>
    </source>
</evidence>
<feature type="transmembrane region" description="Helical" evidence="5">
    <location>
        <begin position="170"/>
        <end position="192"/>
    </location>
</feature>
<feature type="transmembrane region" description="Helical" evidence="5">
    <location>
        <begin position="68"/>
        <end position="85"/>
    </location>
</feature>
<evidence type="ECO:0000313" key="7">
    <source>
        <dbReference type="EMBL" id="MRG86129.1"/>
    </source>
</evidence>
<dbReference type="OrthoDB" id="266913at2"/>
<dbReference type="PANTHER" id="PTHR43027:SF1">
    <property type="entry name" value="DOXORUBICIN RESISTANCE ABC TRANSPORTER PERMEASE PROTEIN DRRC-RELATED"/>
    <property type="match status" value="1"/>
</dbReference>
<protein>
    <recommendedName>
        <fullName evidence="5">Transport permease protein</fullName>
    </recommendedName>
</protein>
<keyword evidence="5" id="KW-0813">Transport</keyword>
<dbReference type="Pfam" id="PF01061">
    <property type="entry name" value="ABC2_membrane"/>
    <property type="match status" value="1"/>
</dbReference>
<dbReference type="InterPro" id="IPR013525">
    <property type="entry name" value="ABC2_TM"/>
</dbReference>
<gene>
    <name evidence="7" type="ORF">GH754_07300</name>
</gene>
<dbReference type="PANTHER" id="PTHR43027">
    <property type="entry name" value="DOXORUBICIN RESISTANCE ABC TRANSPORTER PERMEASE PROTEIN DRRC-RELATED"/>
    <property type="match status" value="1"/>
</dbReference>
<keyword evidence="3 5" id="KW-1133">Transmembrane helix</keyword>
<feature type="transmembrane region" description="Helical" evidence="5">
    <location>
        <begin position="29"/>
        <end position="48"/>
    </location>
</feature>
<name>A0A6G1X5C7_9BACI</name>
<evidence type="ECO:0000256" key="4">
    <source>
        <dbReference type="ARBA" id="ARBA00023136"/>
    </source>
</evidence>
<comment type="subcellular location">
    <subcellularLocation>
        <location evidence="5">Cell membrane</location>
        <topology evidence="5">Multi-pass membrane protein</topology>
    </subcellularLocation>
    <subcellularLocation>
        <location evidence="1">Membrane</location>
        <topology evidence="1">Multi-pass membrane protein</topology>
    </subcellularLocation>
</comment>
<dbReference type="InterPro" id="IPR047817">
    <property type="entry name" value="ABC2_TM_bact-type"/>
</dbReference>
<reference evidence="7 8" key="1">
    <citation type="submission" date="2019-11" db="EMBL/GenBank/DDBJ databases">
        <authorList>
            <person name="Li J."/>
        </authorList>
    </citation>
    <scope>NUCLEOTIDE SEQUENCE [LARGE SCALE GENOMIC DNA]</scope>
    <source>
        <strain evidence="7 8">J4</strain>
    </source>
</reference>
<evidence type="ECO:0000256" key="1">
    <source>
        <dbReference type="ARBA" id="ARBA00004141"/>
    </source>
</evidence>
<evidence type="ECO:0000256" key="2">
    <source>
        <dbReference type="ARBA" id="ARBA00022692"/>
    </source>
</evidence>
<dbReference type="PROSITE" id="PS51012">
    <property type="entry name" value="ABC_TM2"/>
    <property type="match status" value="1"/>
</dbReference>
<keyword evidence="5" id="KW-1003">Cell membrane</keyword>
<accession>A0A6G1X5C7</accession>
<sequence>MTNELLMGVLYMSAILINEIKNSIQDRGLVFWMFILPLLFTVLFNAIFSNEKVGLANHDVSASIVPGYAVMFSFFIMISMVTVFVKDREKGMVARLASTPLPSYAYLLGKWIPHVAIVMIQTTMLFIFGLMVYNIPFENPMLIGILSIFLSFTTTGLGLALAVSVKTENMGLAITQLVGLGGAILSGLWMPIDLMPDIIQTISNFTLSLFTHYAVALPIGWVPLDLKSILMSTLLFVIIYSIFWTGYTLYYKRVESSMNEFLDNKE</sequence>
<dbReference type="AlphaFoldDB" id="A0A6G1X5C7"/>
<feature type="transmembrane region" description="Helical" evidence="5">
    <location>
        <begin position="111"/>
        <end position="135"/>
    </location>
</feature>
<proteinExistence type="inferred from homology"/>